<sequence>MKLWIKKISVVLITFMALGVYIPPTYLDTSADNDEIVSAKTNFNDDIFTPVSEVEIGNESEQEEIDTDEYLIGIITEQAKEQTISKMGPRIAKQVEDDFSTSILPHIEQVVRDILVESGKEQFQYYGISEQPSAGYGEKIFHLYNFKANTDIAKFHVRRENRPGDGYWFNFHYHLKNDNFEEHHSIGEVFWAKDTPPKWMA</sequence>
<dbReference type="OrthoDB" id="2435352at2"/>
<name>A0A6A8DCU0_9BACI</name>
<evidence type="ECO:0000313" key="2">
    <source>
        <dbReference type="Proteomes" id="UP000799092"/>
    </source>
</evidence>
<reference evidence="1" key="1">
    <citation type="submission" date="2019-11" db="EMBL/GenBank/DDBJ databases">
        <authorList>
            <person name="Li J."/>
        </authorList>
    </citation>
    <scope>NUCLEOTIDE SEQUENCE</scope>
    <source>
        <strain evidence="1">B6B</strain>
    </source>
</reference>
<dbReference type="EMBL" id="WJNG01000010">
    <property type="protein sequence ID" value="MRH43493.1"/>
    <property type="molecule type" value="Genomic_DNA"/>
</dbReference>
<evidence type="ECO:0000313" key="1">
    <source>
        <dbReference type="EMBL" id="MRH43493.1"/>
    </source>
</evidence>
<comment type="caution">
    <text evidence="1">The sequence shown here is derived from an EMBL/GenBank/DDBJ whole genome shotgun (WGS) entry which is preliminary data.</text>
</comment>
<organism evidence="1 2">
    <name type="scientific">Aquibacillus halophilus</name>
    <dbReference type="NCBI Taxonomy" id="930132"/>
    <lineage>
        <taxon>Bacteria</taxon>
        <taxon>Bacillati</taxon>
        <taxon>Bacillota</taxon>
        <taxon>Bacilli</taxon>
        <taxon>Bacillales</taxon>
        <taxon>Bacillaceae</taxon>
        <taxon>Aquibacillus</taxon>
    </lineage>
</organism>
<proteinExistence type="predicted"/>
<accession>A0A6A8DCU0</accession>
<dbReference type="AlphaFoldDB" id="A0A6A8DCU0"/>
<keyword evidence="2" id="KW-1185">Reference proteome</keyword>
<evidence type="ECO:0008006" key="3">
    <source>
        <dbReference type="Google" id="ProtNLM"/>
    </source>
</evidence>
<dbReference type="Pfam" id="PF14005">
    <property type="entry name" value="YpjP"/>
    <property type="match status" value="1"/>
</dbReference>
<dbReference type="Proteomes" id="UP000799092">
    <property type="component" value="Unassembled WGS sequence"/>
</dbReference>
<gene>
    <name evidence="1" type="ORF">GH741_12470</name>
</gene>
<protein>
    <recommendedName>
        <fullName evidence="3">Cell division protein FtsK</fullName>
    </recommendedName>
</protein>
<dbReference type="RefSeq" id="WP_153737127.1">
    <property type="nucleotide sequence ID" value="NZ_WJNG01000010.1"/>
</dbReference>
<dbReference type="InterPro" id="IPR025616">
    <property type="entry name" value="YpjP"/>
</dbReference>